<organism evidence="11 12">
    <name type="scientific">Hymenobacter citatus</name>
    <dbReference type="NCBI Taxonomy" id="2763506"/>
    <lineage>
        <taxon>Bacteria</taxon>
        <taxon>Pseudomonadati</taxon>
        <taxon>Bacteroidota</taxon>
        <taxon>Cytophagia</taxon>
        <taxon>Cytophagales</taxon>
        <taxon>Hymenobacteraceae</taxon>
        <taxon>Hymenobacter</taxon>
    </lineage>
</organism>
<reference evidence="11 12" key="1">
    <citation type="submission" date="2020-08" db="EMBL/GenBank/DDBJ databases">
        <title>Hymenobacter sp.</title>
        <authorList>
            <person name="Kim M.K."/>
        </authorList>
    </citation>
    <scope>NUCLEOTIDE SEQUENCE [LARGE SCALE GENOMIC DNA]</scope>
    <source>
        <strain evidence="11 12">BT507</strain>
    </source>
</reference>
<name>A0ABR7MLE8_9BACT</name>
<dbReference type="HAMAP" id="MF_00115">
    <property type="entry name" value="MscL"/>
    <property type="match status" value="1"/>
</dbReference>
<comment type="similarity">
    <text evidence="2 10">Belongs to the MscL family.</text>
</comment>
<dbReference type="SUPFAM" id="SSF81330">
    <property type="entry name" value="Gated mechanosensitive channel"/>
    <property type="match status" value="1"/>
</dbReference>
<dbReference type="PANTHER" id="PTHR30266:SF2">
    <property type="entry name" value="LARGE-CONDUCTANCE MECHANOSENSITIVE CHANNEL"/>
    <property type="match status" value="1"/>
</dbReference>
<comment type="caution">
    <text evidence="11">The sequence shown here is derived from an EMBL/GenBank/DDBJ whole genome shotgun (WGS) entry which is preliminary data.</text>
</comment>
<keyword evidence="9 10" id="KW-0407">Ion channel</keyword>
<dbReference type="PRINTS" id="PR01264">
    <property type="entry name" value="MECHCHANNEL"/>
</dbReference>
<evidence type="ECO:0000256" key="3">
    <source>
        <dbReference type="ARBA" id="ARBA00022448"/>
    </source>
</evidence>
<dbReference type="NCBIfam" id="TIGR00220">
    <property type="entry name" value="mscL"/>
    <property type="match status" value="1"/>
</dbReference>
<comment type="subcellular location">
    <subcellularLocation>
        <location evidence="1 10">Cell membrane</location>
        <topology evidence="1 10">Multi-pass membrane protein</topology>
    </subcellularLocation>
</comment>
<evidence type="ECO:0000256" key="2">
    <source>
        <dbReference type="ARBA" id="ARBA00007254"/>
    </source>
</evidence>
<keyword evidence="3 10" id="KW-0813">Transport</keyword>
<keyword evidence="5 10" id="KW-0812">Transmembrane</keyword>
<dbReference type="Gene3D" id="1.10.1200.120">
    <property type="entry name" value="Large-conductance mechanosensitive channel, MscL, domain 1"/>
    <property type="match status" value="1"/>
</dbReference>
<keyword evidence="4 10" id="KW-1003">Cell membrane</keyword>
<dbReference type="EMBL" id="JACSCY010000010">
    <property type="protein sequence ID" value="MBC6611918.1"/>
    <property type="molecule type" value="Genomic_DNA"/>
</dbReference>
<comment type="function">
    <text evidence="10">Channel that opens in response to stretch forces in the membrane lipid bilayer. May participate in the regulation of osmotic pressure changes within the cell.</text>
</comment>
<keyword evidence="7 10" id="KW-0406">Ion transport</keyword>
<evidence type="ECO:0000256" key="1">
    <source>
        <dbReference type="ARBA" id="ARBA00004651"/>
    </source>
</evidence>
<dbReference type="InterPro" id="IPR036019">
    <property type="entry name" value="MscL_channel"/>
</dbReference>
<comment type="subunit">
    <text evidence="10">Homopentamer.</text>
</comment>
<dbReference type="Pfam" id="PF01741">
    <property type="entry name" value="MscL"/>
    <property type="match status" value="1"/>
</dbReference>
<proteinExistence type="inferred from homology"/>
<dbReference type="RefSeq" id="WP_187320194.1">
    <property type="nucleotide sequence ID" value="NZ_JACSCY010000010.1"/>
</dbReference>
<dbReference type="PANTHER" id="PTHR30266">
    <property type="entry name" value="MECHANOSENSITIVE CHANNEL MSCL"/>
    <property type="match status" value="1"/>
</dbReference>
<evidence type="ECO:0000256" key="10">
    <source>
        <dbReference type="HAMAP-Rule" id="MF_00115"/>
    </source>
</evidence>
<dbReference type="InterPro" id="IPR019823">
    <property type="entry name" value="Mechanosensitive_channel_CS"/>
</dbReference>
<accession>A0ABR7MLE8</accession>
<evidence type="ECO:0000256" key="6">
    <source>
        <dbReference type="ARBA" id="ARBA00022989"/>
    </source>
</evidence>
<keyword evidence="8 10" id="KW-0472">Membrane</keyword>
<evidence type="ECO:0000256" key="7">
    <source>
        <dbReference type="ARBA" id="ARBA00023065"/>
    </source>
</evidence>
<dbReference type="Proteomes" id="UP000622017">
    <property type="component" value="Unassembled WGS sequence"/>
</dbReference>
<dbReference type="NCBIfam" id="NF001843">
    <property type="entry name" value="PRK00567.1-4"/>
    <property type="match status" value="1"/>
</dbReference>
<keyword evidence="12" id="KW-1185">Reference proteome</keyword>
<evidence type="ECO:0000313" key="11">
    <source>
        <dbReference type="EMBL" id="MBC6611918.1"/>
    </source>
</evidence>
<sequence length="141" mass="15419">MGFFSEFKKFVSKGNVLDLAVGVIIGAAFSKIVTSLTDDIIMPIIGLATGGIDFKNWFVALDGKSYDTIEAAKTAGAATVNFGLFLNAVIYFFIIAFCVFLIVRFANRFKTPDVVEVKPNPTPSKEEILLTEIRDALRSRA</sequence>
<feature type="transmembrane region" description="Helical" evidence="10">
    <location>
        <begin position="16"/>
        <end position="33"/>
    </location>
</feature>
<evidence type="ECO:0000256" key="8">
    <source>
        <dbReference type="ARBA" id="ARBA00023136"/>
    </source>
</evidence>
<dbReference type="PROSITE" id="PS01327">
    <property type="entry name" value="MSCL"/>
    <property type="match status" value="1"/>
</dbReference>
<protein>
    <recommendedName>
        <fullName evidence="10">Large-conductance mechanosensitive channel</fullName>
    </recommendedName>
</protein>
<evidence type="ECO:0000256" key="4">
    <source>
        <dbReference type="ARBA" id="ARBA00022475"/>
    </source>
</evidence>
<feature type="transmembrane region" description="Helical" evidence="10">
    <location>
        <begin position="82"/>
        <end position="103"/>
    </location>
</feature>
<evidence type="ECO:0000256" key="9">
    <source>
        <dbReference type="ARBA" id="ARBA00023303"/>
    </source>
</evidence>
<evidence type="ECO:0000313" key="12">
    <source>
        <dbReference type="Proteomes" id="UP000622017"/>
    </source>
</evidence>
<dbReference type="InterPro" id="IPR037673">
    <property type="entry name" value="MSC/AndL"/>
</dbReference>
<dbReference type="NCBIfam" id="NF010557">
    <property type="entry name" value="PRK13952.1"/>
    <property type="match status" value="1"/>
</dbReference>
<dbReference type="InterPro" id="IPR001185">
    <property type="entry name" value="MS_channel"/>
</dbReference>
<gene>
    <name evidence="10 11" type="primary">mscL</name>
    <name evidence="11" type="ORF">H8B15_13370</name>
</gene>
<evidence type="ECO:0000256" key="5">
    <source>
        <dbReference type="ARBA" id="ARBA00022692"/>
    </source>
</evidence>
<keyword evidence="6 10" id="KW-1133">Transmembrane helix</keyword>